<name>A0A3A6QYC7_9VIBR</name>
<evidence type="ECO:0000256" key="2">
    <source>
        <dbReference type="SAM" id="SignalP"/>
    </source>
</evidence>
<feature type="signal peptide" evidence="2">
    <location>
        <begin position="1"/>
        <end position="20"/>
    </location>
</feature>
<keyword evidence="3" id="KW-0645">Protease</keyword>
<accession>A0A3A6QYC7</accession>
<evidence type="ECO:0000313" key="3">
    <source>
        <dbReference type="EMBL" id="RJX75546.1"/>
    </source>
</evidence>
<keyword evidence="2" id="KW-0732">Signal</keyword>
<dbReference type="AlphaFoldDB" id="A0A3A6QYC7"/>
<dbReference type="InterPro" id="IPR008969">
    <property type="entry name" value="CarboxyPept-like_regulatory"/>
</dbReference>
<dbReference type="Proteomes" id="UP000273252">
    <property type="component" value="Unassembled WGS sequence"/>
</dbReference>
<feature type="chain" id="PRO_5017223352" evidence="2">
    <location>
        <begin position="21"/>
        <end position="832"/>
    </location>
</feature>
<dbReference type="SUPFAM" id="SSF49464">
    <property type="entry name" value="Carboxypeptidase regulatory domain-like"/>
    <property type="match status" value="1"/>
</dbReference>
<sequence length="832" mass="94685">MFRQLLTLIIFSGLFVSTHAAGNELYPAHIEVLLGDSGDNFYRVMMDDNESPYLPIQNAAVYLLEMTGECQPTICHYYLPRDSAKENPPFILNLESKVCTHGTSSPHPITPIWIKQTVYLNWGEMEQCFPVSIDWYMDLYQINIERHFDTRKELEQRIVKLKENSRKQANEIKRMKTQPIQSPSAQMGLASRLSLIYGVDQERNVDYSALSDTLFTSESTTAKLSLDSQASMPIVYYNIAIETDNSDGLLEIGHVLLNSGVFTQNQALEDGFYYTNRKRKPEFGTLQIENTTQPNINIDLLVNGIYRNSYRSDAFGRFVIEESDIQAGDTVTFRYFLGQGVWDEEQITVAGLDDAFLPPGEWSTQFVASTQRDKVAAASIEYGIADYFTAGGSYFHVDSQGIIGLQARYLPTPWLAGHIGWLPDFDRFPIEVDALFTQTQALSLRLNQSDSLINDDSLYHSAQYTFSQPSYTFNFDLTHQESGVEIEPRISARIHRNLFLSYQGMYHHDFEKHDDDYRHKIEITKSAFSDFSWSANGEWDDSGQFQSSAVNLRYACQNCWLTLNGLLEETSFDFQANQKQDQFSYFIGLETQVTPHLKVRLEADEDQYDIEVTTEFAAKTNFTNASTTLIAWEHYNYSSLQGKVVDQLGRPIGGVPLQVFHHHTVSDESGEFTFPSVPAQESLSIHIDESALELNLTPIYNPILINTRQIGMTEVTIELESSFGVDGLVIGDIGKNSYIHFKHMEKDSEYSSQIERDGFYMVEGLISGNYLITLEIDTLDSAAHKNAIQSNATQARTSQEVVRQEYVLGTFLKSDYWIGGMNFNIQDFERLY</sequence>
<gene>
    <name evidence="3" type="ORF">DZ860_02385</name>
</gene>
<evidence type="ECO:0000313" key="4">
    <source>
        <dbReference type="Proteomes" id="UP000273252"/>
    </source>
</evidence>
<evidence type="ECO:0000256" key="1">
    <source>
        <dbReference type="SAM" id="Coils"/>
    </source>
</evidence>
<dbReference type="EMBL" id="QVMU01000001">
    <property type="protein sequence ID" value="RJX75546.1"/>
    <property type="molecule type" value="Genomic_DNA"/>
</dbReference>
<comment type="caution">
    <text evidence="3">The sequence shown here is derived from an EMBL/GenBank/DDBJ whole genome shotgun (WGS) entry which is preliminary data.</text>
</comment>
<keyword evidence="4" id="KW-1185">Reference proteome</keyword>
<protein>
    <submittedName>
        <fullName evidence="3">Carboxypeptidase regulatory-like domain-containing protein</fullName>
    </submittedName>
</protein>
<reference evidence="3 4" key="1">
    <citation type="submission" date="2018-08" db="EMBL/GenBank/DDBJ databases">
        <title>Vibrio isolated from the Eastern China Marginal Seas.</title>
        <authorList>
            <person name="Li Y."/>
        </authorList>
    </citation>
    <scope>NUCLEOTIDE SEQUENCE [LARGE SCALE GENOMIC DNA]</scope>
    <source>
        <strain evidence="3 4">BEI233</strain>
    </source>
</reference>
<feature type="coiled-coil region" evidence="1">
    <location>
        <begin position="137"/>
        <end position="178"/>
    </location>
</feature>
<proteinExistence type="predicted"/>
<dbReference type="OrthoDB" id="5833543at2"/>
<keyword evidence="1" id="KW-0175">Coiled coil</keyword>
<keyword evidence="3" id="KW-0378">Hydrolase</keyword>
<keyword evidence="3" id="KW-0121">Carboxypeptidase</keyword>
<dbReference type="GO" id="GO:0004180">
    <property type="term" value="F:carboxypeptidase activity"/>
    <property type="evidence" value="ECO:0007669"/>
    <property type="project" value="UniProtKB-KW"/>
</dbReference>
<organism evidence="3 4">
    <name type="scientific">Vibrio sinensis</name>
    <dbReference type="NCBI Taxonomy" id="2302434"/>
    <lineage>
        <taxon>Bacteria</taxon>
        <taxon>Pseudomonadati</taxon>
        <taxon>Pseudomonadota</taxon>
        <taxon>Gammaproteobacteria</taxon>
        <taxon>Vibrionales</taxon>
        <taxon>Vibrionaceae</taxon>
        <taxon>Vibrio</taxon>
    </lineage>
</organism>
<dbReference type="RefSeq" id="WP_120029302.1">
    <property type="nucleotide sequence ID" value="NZ_QVMU01000001.1"/>
</dbReference>